<accession>A0ABU5ZKA8</accession>
<protein>
    <submittedName>
        <fullName evidence="1">Uncharacterized protein</fullName>
    </submittedName>
</protein>
<dbReference type="Proteomes" id="UP001310386">
    <property type="component" value="Unassembled WGS sequence"/>
</dbReference>
<dbReference type="EMBL" id="JAYJLD010000025">
    <property type="protein sequence ID" value="MEB3102940.1"/>
    <property type="molecule type" value="Genomic_DNA"/>
</dbReference>
<keyword evidence="2" id="KW-1185">Reference proteome</keyword>
<gene>
    <name evidence="1" type="ORF">VF724_14885</name>
</gene>
<name>A0ABU5ZKA8_9BACL</name>
<proteinExistence type="predicted"/>
<evidence type="ECO:0000313" key="2">
    <source>
        <dbReference type="Proteomes" id="UP001310386"/>
    </source>
</evidence>
<sequence length="25" mass="2612">MPDILDLRNDATGSALAMLLISPLA</sequence>
<organism evidence="1 2">
    <name type="scientific">Ferviditalea candida</name>
    <dbReference type="NCBI Taxonomy" id="3108399"/>
    <lineage>
        <taxon>Bacteria</taxon>
        <taxon>Bacillati</taxon>
        <taxon>Bacillota</taxon>
        <taxon>Bacilli</taxon>
        <taxon>Bacillales</taxon>
        <taxon>Paenibacillaceae</taxon>
        <taxon>Ferviditalea</taxon>
    </lineage>
</organism>
<dbReference type="RefSeq" id="WP_371755119.1">
    <property type="nucleotide sequence ID" value="NZ_JAYJLD010000025.1"/>
</dbReference>
<comment type="caution">
    <text evidence="1">The sequence shown here is derived from an EMBL/GenBank/DDBJ whole genome shotgun (WGS) entry which is preliminary data.</text>
</comment>
<reference evidence="1" key="1">
    <citation type="submission" date="2023-12" db="EMBL/GenBank/DDBJ databases">
        <title>Fervidustalea candida gen. nov., sp. nov., a novel member of the family Paenibacillaceae isolated from a geothermal area.</title>
        <authorList>
            <person name="Li W.-J."/>
            <person name="Jiao J.-Y."/>
            <person name="Chen Y."/>
        </authorList>
    </citation>
    <scope>NUCLEOTIDE SEQUENCE</scope>
    <source>
        <strain evidence="1">SYSU GA230002</strain>
    </source>
</reference>
<evidence type="ECO:0000313" key="1">
    <source>
        <dbReference type="EMBL" id="MEB3102940.1"/>
    </source>
</evidence>